<gene>
    <name evidence="2" type="ORF">R9Z33_23285</name>
</gene>
<feature type="transmembrane region" description="Helical" evidence="1">
    <location>
        <begin position="34"/>
        <end position="53"/>
    </location>
</feature>
<organism evidence="2 3">
    <name type="scientific">Sediminicoccus rosea</name>
    <dbReference type="NCBI Taxonomy" id="1225128"/>
    <lineage>
        <taxon>Bacteria</taxon>
        <taxon>Pseudomonadati</taxon>
        <taxon>Pseudomonadota</taxon>
        <taxon>Alphaproteobacteria</taxon>
        <taxon>Acetobacterales</taxon>
        <taxon>Roseomonadaceae</taxon>
        <taxon>Sediminicoccus</taxon>
    </lineage>
</organism>
<proteinExistence type="predicted"/>
<name>A0ABZ0PGY8_9PROT</name>
<feature type="transmembrane region" description="Helical" evidence="1">
    <location>
        <begin position="6"/>
        <end position="22"/>
    </location>
</feature>
<evidence type="ECO:0000313" key="2">
    <source>
        <dbReference type="EMBL" id="WPB85003.1"/>
    </source>
</evidence>
<keyword evidence="1" id="KW-1133">Transmembrane helix</keyword>
<dbReference type="Proteomes" id="UP001305521">
    <property type="component" value="Chromosome"/>
</dbReference>
<keyword evidence="1" id="KW-0472">Membrane</keyword>
<accession>A0ABZ0PGY8</accession>
<keyword evidence="3" id="KW-1185">Reference proteome</keyword>
<protein>
    <submittedName>
        <fullName evidence="2">Uncharacterized protein</fullName>
    </submittedName>
</protein>
<dbReference type="EMBL" id="CP137852">
    <property type="protein sequence ID" value="WPB85003.1"/>
    <property type="molecule type" value="Genomic_DNA"/>
</dbReference>
<evidence type="ECO:0000256" key="1">
    <source>
        <dbReference type="SAM" id="Phobius"/>
    </source>
</evidence>
<keyword evidence="1" id="KW-0812">Transmembrane</keyword>
<sequence>MNGFVFALFALGYSGGVLFWLAHALKKMFPPMRAALTAFAISATVHGVTMFFLEPEHVITALAFWGVPHLILLPALLYSAWRESKGVQG</sequence>
<reference evidence="2 3" key="1">
    <citation type="submission" date="2023-11" db="EMBL/GenBank/DDBJ databases">
        <title>Arctic aerobic anoxygenic photoheterotroph Sediminicoccus rosea KRV36 adapts its photosynthesis to long days of polar summer.</title>
        <authorList>
            <person name="Tomasch J."/>
            <person name="Kopejtka K."/>
            <person name="Bily T."/>
            <person name="Gardiner A.T."/>
            <person name="Gardian Z."/>
            <person name="Shivaramu S."/>
            <person name="Koblizek M."/>
            <person name="Engelhardt F."/>
            <person name="Kaftan D."/>
        </authorList>
    </citation>
    <scope>NUCLEOTIDE SEQUENCE [LARGE SCALE GENOMIC DNA]</scope>
    <source>
        <strain evidence="2 3">R-30</strain>
    </source>
</reference>
<evidence type="ECO:0000313" key="3">
    <source>
        <dbReference type="Proteomes" id="UP001305521"/>
    </source>
</evidence>
<dbReference type="RefSeq" id="WP_318648968.1">
    <property type="nucleotide sequence ID" value="NZ_CP137852.1"/>
</dbReference>
<feature type="transmembrane region" description="Helical" evidence="1">
    <location>
        <begin position="59"/>
        <end position="81"/>
    </location>
</feature>